<comment type="caution">
    <text evidence="2">The sequence shown here is derived from an EMBL/GenBank/DDBJ whole genome shotgun (WGS) entry which is preliminary data.</text>
</comment>
<dbReference type="PANTHER" id="PTHR13696">
    <property type="entry name" value="P-LOOP CONTAINING NUCLEOSIDE TRIPHOSPHATE HYDROLASE"/>
    <property type="match status" value="1"/>
</dbReference>
<dbReference type="SUPFAM" id="SSF52540">
    <property type="entry name" value="P-loop containing nucleoside triphosphate hydrolases"/>
    <property type="match status" value="1"/>
</dbReference>
<dbReference type="PANTHER" id="PTHR13696:SF99">
    <property type="entry name" value="COBYRINIC ACID AC-DIAMIDE SYNTHASE"/>
    <property type="match status" value="1"/>
</dbReference>
<evidence type="ECO:0000259" key="1">
    <source>
        <dbReference type="Pfam" id="PF01656"/>
    </source>
</evidence>
<dbReference type="STRING" id="1778.A9W97_08680"/>
<gene>
    <name evidence="2" type="ORF">AO501_11250</name>
</gene>
<name>A0A0Q2X716_MYCGO</name>
<evidence type="ECO:0000313" key="3">
    <source>
        <dbReference type="Proteomes" id="UP000051677"/>
    </source>
</evidence>
<reference evidence="2 3" key="1">
    <citation type="submission" date="2015-10" db="EMBL/GenBank/DDBJ databases">
        <title>Mycobacterium gordonae draft genome assembly.</title>
        <authorList>
            <person name="Ustinova V."/>
            <person name="Smirnova T."/>
            <person name="Blagodatskikh K."/>
            <person name="Varlamov D."/>
            <person name="Larionova E."/>
            <person name="Chernousova L."/>
        </authorList>
    </citation>
    <scope>NUCLEOTIDE SEQUENCE [LARGE SCALE GENOMIC DNA]</scope>
    <source>
        <strain evidence="2 3">CTRI 14-8773</strain>
    </source>
</reference>
<proteinExistence type="predicted"/>
<dbReference type="Gene3D" id="3.40.50.300">
    <property type="entry name" value="P-loop containing nucleotide triphosphate hydrolases"/>
    <property type="match status" value="1"/>
</dbReference>
<accession>A0A0Q2X716</accession>
<protein>
    <submittedName>
        <fullName evidence="2">ATPase</fullName>
    </submittedName>
</protein>
<dbReference type="InterPro" id="IPR002586">
    <property type="entry name" value="CobQ/CobB/MinD/ParA_Nub-bd_dom"/>
</dbReference>
<dbReference type="InterPro" id="IPR050678">
    <property type="entry name" value="DNA_Partitioning_ATPase"/>
</dbReference>
<sequence length="263" mass="28650">MAAVSAVVLSGKGGTAKTLWQMMLAGEASRLGISTLLVDADPERNLSNHFGVSQHSTGLGSVLEDAGINFWGDPGTAAKRVDEEIIDTKWPHVELLPAGASLTRVAGVGVSDTGLLRGIFTAAGVFERYELVLIDTGGRTGSLEALAMHLADVAYAPIAPTGDAVRKAIEARNRVERIQRIHPLKWCGVVLSGFDSRNGIEQSIRETVYKEFGDEVRAEVPRRAIINEVFQLGDRLGDRHEWVARQLAPIFRRFLEEDLLGRR</sequence>
<dbReference type="Proteomes" id="UP000051677">
    <property type="component" value="Unassembled WGS sequence"/>
</dbReference>
<dbReference type="EMBL" id="LKTM01000339">
    <property type="protein sequence ID" value="KQH77084.1"/>
    <property type="molecule type" value="Genomic_DNA"/>
</dbReference>
<dbReference type="CDD" id="cd02042">
    <property type="entry name" value="ParAB_family"/>
    <property type="match status" value="1"/>
</dbReference>
<evidence type="ECO:0000313" key="2">
    <source>
        <dbReference type="EMBL" id="KQH77084.1"/>
    </source>
</evidence>
<feature type="domain" description="CobQ/CobB/MinD/ParA nucleotide binding" evidence="1">
    <location>
        <begin position="7"/>
        <end position="229"/>
    </location>
</feature>
<dbReference type="AlphaFoldDB" id="A0A0Q2X716"/>
<organism evidence="2 3">
    <name type="scientific">Mycobacterium gordonae</name>
    <dbReference type="NCBI Taxonomy" id="1778"/>
    <lineage>
        <taxon>Bacteria</taxon>
        <taxon>Bacillati</taxon>
        <taxon>Actinomycetota</taxon>
        <taxon>Actinomycetes</taxon>
        <taxon>Mycobacteriales</taxon>
        <taxon>Mycobacteriaceae</taxon>
        <taxon>Mycobacterium</taxon>
    </lineage>
</organism>
<dbReference type="Pfam" id="PF01656">
    <property type="entry name" value="CbiA"/>
    <property type="match status" value="1"/>
</dbReference>
<dbReference type="InterPro" id="IPR027417">
    <property type="entry name" value="P-loop_NTPase"/>
</dbReference>
<dbReference type="OrthoDB" id="345269at2"/>